<dbReference type="Pfam" id="PF02653">
    <property type="entry name" value="BPD_transp_2"/>
    <property type="match status" value="1"/>
</dbReference>
<evidence type="ECO:0000256" key="5">
    <source>
        <dbReference type="ARBA" id="ARBA00023136"/>
    </source>
</evidence>
<keyword evidence="3 6" id="KW-0812">Transmembrane</keyword>
<feature type="transmembrane region" description="Helical" evidence="6">
    <location>
        <begin position="171"/>
        <end position="189"/>
    </location>
</feature>
<name>A0ABS3KT69_9PROT</name>
<dbReference type="InterPro" id="IPR043428">
    <property type="entry name" value="LivM-like"/>
</dbReference>
<feature type="transmembrane region" description="Helical" evidence="6">
    <location>
        <begin position="254"/>
        <end position="283"/>
    </location>
</feature>
<dbReference type="RefSeq" id="WP_207418807.1">
    <property type="nucleotide sequence ID" value="NZ_CP061177.1"/>
</dbReference>
<accession>A0ABS3KT69</accession>
<evidence type="ECO:0000256" key="1">
    <source>
        <dbReference type="ARBA" id="ARBA00004651"/>
    </source>
</evidence>
<feature type="transmembrane region" description="Helical" evidence="6">
    <location>
        <begin position="290"/>
        <end position="313"/>
    </location>
</feature>
<evidence type="ECO:0000313" key="8">
    <source>
        <dbReference type="Proteomes" id="UP001518989"/>
    </source>
</evidence>
<feature type="transmembrane region" description="Helical" evidence="6">
    <location>
        <begin position="39"/>
        <end position="60"/>
    </location>
</feature>
<dbReference type="PANTHER" id="PTHR30482">
    <property type="entry name" value="HIGH-AFFINITY BRANCHED-CHAIN AMINO ACID TRANSPORT SYSTEM PERMEASE"/>
    <property type="match status" value="1"/>
</dbReference>
<keyword evidence="4 6" id="KW-1133">Transmembrane helix</keyword>
<feature type="transmembrane region" description="Helical" evidence="6">
    <location>
        <begin position="97"/>
        <end position="116"/>
    </location>
</feature>
<reference evidence="7 8" key="1">
    <citation type="submission" date="2020-09" db="EMBL/GenBank/DDBJ databases">
        <title>Roseomonas.</title>
        <authorList>
            <person name="Zhu W."/>
        </authorList>
    </citation>
    <scope>NUCLEOTIDE SEQUENCE [LARGE SCALE GENOMIC DNA]</scope>
    <source>
        <strain evidence="7 8">573</strain>
    </source>
</reference>
<feature type="transmembrane region" description="Helical" evidence="6">
    <location>
        <begin position="220"/>
        <end position="242"/>
    </location>
</feature>
<comment type="caution">
    <text evidence="7">The sequence shown here is derived from an EMBL/GenBank/DDBJ whole genome shotgun (WGS) entry which is preliminary data.</text>
</comment>
<keyword evidence="5 6" id="KW-0472">Membrane</keyword>
<organism evidence="7 8">
    <name type="scientific">Roseomonas haemaphysalidis</name>
    <dbReference type="NCBI Taxonomy" id="2768162"/>
    <lineage>
        <taxon>Bacteria</taxon>
        <taxon>Pseudomonadati</taxon>
        <taxon>Pseudomonadota</taxon>
        <taxon>Alphaproteobacteria</taxon>
        <taxon>Acetobacterales</taxon>
        <taxon>Roseomonadaceae</taxon>
        <taxon>Roseomonas</taxon>
    </lineage>
</organism>
<comment type="subcellular location">
    <subcellularLocation>
        <location evidence="1">Cell membrane</location>
        <topology evidence="1">Multi-pass membrane protein</topology>
    </subcellularLocation>
</comment>
<keyword evidence="2" id="KW-1003">Cell membrane</keyword>
<evidence type="ECO:0000313" key="7">
    <source>
        <dbReference type="EMBL" id="MBO1080663.1"/>
    </source>
</evidence>
<dbReference type="Proteomes" id="UP001518989">
    <property type="component" value="Unassembled WGS sequence"/>
</dbReference>
<dbReference type="CDD" id="cd06581">
    <property type="entry name" value="TM_PBP1_LivM_like"/>
    <property type="match status" value="1"/>
</dbReference>
<evidence type="ECO:0000256" key="2">
    <source>
        <dbReference type="ARBA" id="ARBA00022475"/>
    </source>
</evidence>
<evidence type="ECO:0000256" key="6">
    <source>
        <dbReference type="SAM" id="Phobius"/>
    </source>
</evidence>
<keyword evidence="8" id="KW-1185">Reference proteome</keyword>
<sequence>MTIAIRANAIVKRRRRELLVGAVLLAVLAALPLGVSDVYAQNLIILTLLYAGLSQAWNILGGYCGQISLGHALYFGLGGYVSTMLFVYAGVPPLLGMFLGGAVGGLGALLVGWPCFRLSGHYYAIATVVVGEIGYLLFLNWDWVGGASGIYVPLGPDSWVTMQFRISKLPWHYITLAFATLAWIVAWVIEGSRWGYSWRAVKDDVTAARSLAVRIFPSKMAAAAISGFLTGMGGAIYAQYVGYIDPDSILAGHFSILIALPAVLGGVGTLWGPVLGAAVLIPVSELSRSYLGGSGSGVDLMIYGALIMLVALARPQGLVSLLGVKSQAGGGAHGRAA</sequence>
<dbReference type="EMBL" id="JACTNG010000009">
    <property type="protein sequence ID" value="MBO1080663.1"/>
    <property type="molecule type" value="Genomic_DNA"/>
</dbReference>
<proteinExistence type="predicted"/>
<dbReference type="InterPro" id="IPR001851">
    <property type="entry name" value="ABC_transp_permease"/>
</dbReference>
<feature type="transmembrane region" description="Helical" evidence="6">
    <location>
        <begin position="123"/>
        <end position="141"/>
    </location>
</feature>
<feature type="transmembrane region" description="Helical" evidence="6">
    <location>
        <begin position="72"/>
        <end position="91"/>
    </location>
</feature>
<evidence type="ECO:0000256" key="3">
    <source>
        <dbReference type="ARBA" id="ARBA00022692"/>
    </source>
</evidence>
<protein>
    <submittedName>
        <fullName evidence="7">Branched-chain amino acid ABC transporter permease</fullName>
    </submittedName>
</protein>
<evidence type="ECO:0000256" key="4">
    <source>
        <dbReference type="ARBA" id="ARBA00022989"/>
    </source>
</evidence>
<dbReference type="PANTHER" id="PTHR30482:SF10">
    <property type="entry name" value="HIGH-AFFINITY BRANCHED-CHAIN AMINO ACID TRANSPORT PROTEIN BRAE"/>
    <property type="match status" value="1"/>
</dbReference>
<gene>
    <name evidence="7" type="ORF">IAI61_16585</name>
</gene>